<feature type="compositionally biased region" description="Low complexity" evidence="1">
    <location>
        <begin position="156"/>
        <end position="167"/>
    </location>
</feature>
<evidence type="ECO:0000256" key="1">
    <source>
        <dbReference type="SAM" id="MobiDB-lite"/>
    </source>
</evidence>
<evidence type="ECO:0000313" key="2">
    <source>
        <dbReference type="EMBL" id="QBX06450.1"/>
    </source>
</evidence>
<dbReference type="EMBL" id="MK552140">
    <property type="protein sequence ID" value="QBX06450.1"/>
    <property type="molecule type" value="Genomic_DNA"/>
</dbReference>
<protein>
    <submittedName>
        <fullName evidence="2">Uncharacterized protein</fullName>
    </submittedName>
</protein>
<organism evidence="2 3">
    <name type="scientific">Burkholderia phage BcepSaruman</name>
    <dbReference type="NCBI Taxonomy" id="2530032"/>
    <lineage>
        <taxon>Viruses</taxon>
        <taxon>Duplodnaviria</taxon>
        <taxon>Heunggongvirae</taxon>
        <taxon>Uroviricota</taxon>
        <taxon>Caudoviricetes</taxon>
        <taxon>Sarumanvirus</taxon>
        <taxon>Sarumanvirus bcepsaruman</taxon>
    </lineage>
</organism>
<feature type="region of interest" description="Disordered" evidence="1">
    <location>
        <begin position="71"/>
        <end position="167"/>
    </location>
</feature>
<feature type="compositionally biased region" description="Low complexity" evidence="1">
    <location>
        <begin position="86"/>
        <end position="99"/>
    </location>
</feature>
<accession>A0A4D5ZCR7</accession>
<keyword evidence="3" id="KW-1185">Reference proteome</keyword>
<dbReference type="Proteomes" id="UP000296455">
    <property type="component" value="Segment"/>
</dbReference>
<name>A0A4D5ZCR7_9CAUD</name>
<feature type="compositionally biased region" description="Basic residues" evidence="1">
    <location>
        <begin position="135"/>
        <end position="153"/>
    </location>
</feature>
<reference evidence="2 3" key="1">
    <citation type="submission" date="2019-02" db="EMBL/GenBank/DDBJ databases">
        <title>Complete genome sequence of Burkholderia cenocepacia phage BcepSaruman.</title>
        <authorList>
            <person name="Park K."/>
            <person name="Liu M."/>
            <person name="Gill J."/>
        </authorList>
    </citation>
    <scope>NUCLEOTIDE SEQUENCE [LARGE SCALE GENOMIC DNA]</scope>
</reference>
<gene>
    <name evidence="2" type="ORF">BcepSaruman_037</name>
</gene>
<evidence type="ECO:0000313" key="3">
    <source>
        <dbReference type="Proteomes" id="UP000296455"/>
    </source>
</evidence>
<sequence>MAKANIIAIRTAANGNVEAFTSKESAVKAMMALGLSRAVAREAATSTVTDDESHTFTVAGSGVTFSVSRPENFASDEAPSVEVKAEQAPAPAPSVEVAADNADDVSTKADADEAPAVEVKDAQETQPEPAALSRTARRMVKRALARTQNRRTAPRSGLLSGLLSRAA</sequence>
<proteinExistence type="predicted"/>